<dbReference type="PROSITE" id="PS50930">
    <property type="entry name" value="HTH_LYTTR"/>
    <property type="match status" value="1"/>
</dbReference>
<dbReference type="KEGG" id="fat:DVK85_01875"/>
<dbReference type="PANTHER" id="PTHR37299:SF1">
    <property type="entry name" value="STAGE 0 SPORULATION PROTEIN A HOMOLOG"/>
    <property type="match status" value="1"/>
</dbReference>
<dbReference type="GO" id="GO:0003677">
    <property type="term" value="F:DNA binding"/>
    <property type="evidence" value="ECO:0007669"/>
    <property type="project" value="UniProtKB-KW"/>
</dbReference>
<name>A0A345H8Y8_9FLAO</name>
<keyword evidence="5" id="KW-1185">Reference proteome</keyword>
<dbReference type="Gene3D" id="2.40.50.1020">
    <property type="entry name" value="LytTr DNA-binding domain"/>
    <property type="match status" value="1"/>
</dbReference>
<feature type="domain" description="Response regulatory" evidence="2">
    <location>
        <begin position="4"/>
        <end position="122"/>
    </location>
</feature>
<gene>
    <name evidence="4" type="ORF">DVK85_01875</name>
</gene>
<reference evidence="4 5" key="1">
    <citation type="submission" date="2018-07" db="EMBL/GenBank/DDBJ databases">
        <title>Complete genome sequence of Flavobacterium arcticum type strain SM1502T.</title>
        <authorList>
            <person name="Li Y."/>
            <person name="Li D.-D."/>
        </authorList>
    </citation>
    <scope>NUCLEOTIDE SEQUENCE [LARGE SCALE GENOMIC DNA]</scope>
    <source>
        <strain evidence="4 5">SM1502</strain>
    </source>
</reference>
<keyword evidence="4" id="KW-0238">DNA-binding</keyword>
<sequence length="241" mass="27724">MQYSYLIIDDNDNNVKEILSSFEGFPEYYCAGIATNKDEAINKILELEPQIVFIEVASKKRGSKLSLSIISDLYQFLDILPYFVVLTSTPKYAFDAIKAGVSDYLLKPLSTMELRKTLLKFQKTNPVIANNTICIRSYGDYQFISLHDIVYLKADNNTTDFYLQNGRKLTAYKTLKHYEANLPLFFFRIHNSYIVNSNYISRINTGKSLCYLNHSDVSISFSKTFKENVDAIIKKIAPEYL</sequence>
<dbReference type="AlphaFoldDB" id="A0A345H8Y8"/>
<proteinExistence type="predicted"/>
<dbReference type="InterPro" id="IPR001789">
    <property type="entry name" value="Sig_transdc_resp-reg_receiver"/>
</dbReference>
<protein>
    <submittedName>
        <fullName evidence="4">DNA-binding response regulator</fullName>
    </submittedName>
</protein>
<dbReference type="InterPro" id="IPR046947">
    <property type="entry name" value="LytR-like"/>
</dbReference>
<evidence type="ECO:0000259" key="3">
    <source>
        <dbReference type="PROSITE" id="PS50930"/>
    </source>
</evidence>
<accession>A0A345H8Y8</accession>
<dbReference type="SUPFAM" id="SSF52172">
    <property type="entry name" value="CheY-like"/>
    <property type="match status" value="1"/>
</dbReference>
<dbReference type="Pfam" id="PF04397">
    <property type="entry name" value="LytTR"/>
    <property type="match status" value="1"/>
</dbReference>
<evidence type="ECO:0000259" key="2">
    <source>
        <dbReference type="PROSITE" id="PS50110"/>
    </source>
</evidence>
<dbReference type="InterPro" id="IPR011006">
    <property type="entry name" value="CheY-like_superfamily"/>
</dbReference>
<comment type="caution">
    <text evidence="1">Lacks conserved residue(s) required for the propagation of feature annotation.</text>
</comment>
<evidence type="ECO:0000256" key="1">
    <source>
        <dbReference type="PROSITE-ProRule" id="PRU00169"/>
    </source>
</evidence>
<dbReference type="PANTHER" id="PTHR37299">
    <property type="entry name" value="TRANSCRIPTIONAL REGULATOR-RELATED"/>
    <property type="match status" value="1"/>
</dbReference>
<feature type="domain" description="HTH LytTR-type" evidence="3">
    <location>
        <begin position="133"/>
        <end position="231"/>
    </location>
</feature>
<dbReference type="EMBL" id="CP031188">
    <property type="protein sequence ID" value="AXG73048.1"/>
    <property type="molecule type" value="Genomic_DNA"/>
</dbReference>
<dbReference type="SMART" id="SM00850">
    <property type="entry name" value="LytTR"/>
    <property type="match status" value="1"/>
</dbReference>
<evidence type="ECO:0000313" key="5">
    <source>
        <dbReference type="Proteomes" id="UP000253951"/>
    </source>
</evidence>
<evidence type="ECO:0000313" key="4">
    <source>
        <dbReference type="EMBL" id="AXG73048.1"/>
    </source>
</evidence>
<dbReference type="RefSeq" id="WP_114676811.1">
    <property type="nucleotide sequence ID" value="NZ_CP031188.1"/>
</dbReference>
<dbReference type="PROSITE" id="PS50110">
    <property type="entry name" value="RESPONSE_REGULATORY"/>
    <property type="match status" value="1"/>
</dbReference>
<organism evidence="4 5">
    <name type="scientific">Flavobacterium arcticum</name>
    <dbReference type="NCBI Taxonomy" id="1784713"/>
    <lineage>
        <taxon>Bacteria</taxon>
        <taxon>Pseudomonadati</taxon>
        <taxon>Bacteroidota</taxon>
        <taxon>Flavobacteriia</taxon>
        <taxon>Flavobacteriales</taxon>
        <taxon>Flavobacteriaceae</taxon>
        <taxon>Flavobacterium</taxon>
    </lineage>
</organism>
<dbReference type="GO" id="GO:0000156">
    <property type="term" value="F:phosphorelay response regulator activity"/>
    <property type="evidence" value="ECO:0007669"/>
    <property type="project" value="InterPro"/>
</dbReference>
<dbReference type="OrthoDB" id="2168082at2"/>
<dbReference type="Proteomes" id="UP000253951">
    <property type="component" value="Chromosome"/>
</dbReference>
<dbReference type="InterPro" id="IPR007492">
    <property type="entry name" value="LytTR_DNA-bd_dom"/>
</dbReference>
<dbReference type="Gene3D" id="3.40.50.2300">
    <property type="match status" value="1"/>
</dbReference>